<dbReference type="InterPro" id="IPR029033">
    <property type="entry name" value="His_PPase_superfam"/>
</dbReference>
<dbReference type="RefSeq" id="XP_013762426.1">
    <property type="nucleotide sequence ID" value="XM_013906972.1"/>
</dbReference>
<organism evidence="2 3">
    <name type="scientific">Thecamonas trahens ATCC 50062</name>
    <dbReference type="NCBI Taxonomy" id="461836"/>
    <lineage>
        <taxon>Eukaryota</taxon>
        <taxon>Apusozoa</taxon>
        <taxon>Apusomonadida</taxon>
        <taxon>Apusomonadidae</taxon>
        <taxon>Thecamonas</taxon>
    </lineage>
</organism>
<dbReference type="GeneID" id="25560488"/>
<dbReference type="InterPro" id="IPR013078">
    <property type="entry name" value="His_Pase_superF_clade-1"/>
</dbReference>
<dbReference type="Gene3D" id="3.40.50.1240">
    <property type="entry name" value="Phosphoglycerate mutase-like"/>
    <property type="match status" value="1"/>
</dbReference>
<protein>
    <recommendedName>
        <fullName evidence="4">Phosphoglycerate mutase</fullName>
    </recommendedName>
</protein>
<keyword evidence="3" id="KW-1185">Reference proteome</keyword>
<dbReference type="AlphaFoldDB" id="A0A0L0DE10"/>
<dbReference type="CDD" id="cd07067">
    <property type="entry name" value="HP_PGM_like"/>
    <property type="match status" value="1"/>
</dbReference>
<sequence length="431" mass="46980">MQTVNNWAEQGKAVLGVACGGVLATGETVAGTLAELWEALPAAKSRLANGMAQVVNGDVDQLPGKLANVLDVPWEDARLDTDSLLSLALGYAVIIAAALLICLIIHFPSVLYKMRLYAQGMMHLLFSTDKKWKPYATPAVPPAEAGYVPFRDIVFVRHGESTWNDTFNRSKNPIYFIPRLIKAWAYESWLFVSGRCDSWFYDSPLSAHGTGQAEELAAFLASAIPLQDYTAKQSKFVTMLKGGGTPAVHAVSNLRRAISTNAIALQERLRVTGEKMVMLPALQEISRNIDTLSLTPPGTTPVPSWVDASHPSLDLGAVFADQIDASLHNGNKPVRSCGLDRLVGFCDWAFDQRKTNIIVGGHSLWFRAFFNEFLPASSTFAGKSAKLRNAGAVGFTLLRLRRSDDSFAYAIDESSITEIHGGFDVKKSKSK</sequence>
<reference evidence="2 3" key="1">
    <citation type="submission" date="2010-05" db="EMBL/GenBank/DDBJ databases">
        <title>The Genome Sequence of Thecamonas trahens ATCC 50062.</title>
        <authorList>
            <consortium name="The Broad Institute Genome Sequencing Platform"/>
            <person name="Russ C."/>
            <person name="Cuomo C."/>
            <person name="Shea T."/>
            <person name="Young S.K."/>
            <person name="Zeng Q."/>
            <person name="Koehrsen M."/>
            <person name="Haas B."/>
            <person name="Borodovsky M."/>
            <person name="Guigo R."/>
            <person name="Alvarado L."/>
            <person name="Berlin A."/>
            <person name="Bochicchio J."/>
            <person name="Borenstein D."/>
            <person name="Chapman S."/>
            <person name="Chen Z."/>
            <person name="Freedman E."/>
            <person name="Gellesch M."/>
            <person name="Goldberg J."/>
            <person name="Griggs A."/>
            <person name="Gujja S."/>
            <person name="Heilman E."/>
            <person name="Heiman D."/>
            <person name="Hepburn T."/>
            <person name="Howarth C."/>
            <person name="Jen D."/>
            <person name="Larson L."/>
            <person name="Mehta T."/>
            <person name="Park D."/>
            <person name="Pearson M."/>
            <person name="Roberts A."/>
            <person name="Saif S."/>
            <person name="Shenoy N."/>
            <person name="Sisk P."/>
            <person name="Stolte C."/>
            <person name="Sykes S."/>
            <person name="Thomson T."/>
            <person name="Walk T."/>
            <person name="White J."/>
            <person name="Yandava C."/>
            <person name="Burger G."/>
            <person name="Gray M.W."/>
            <person name="Holland P.W.H."/>
            <person name="King N."/>
            <person name="Lang F.B.F."/>
            <person name="Roger A.J."/>
            <person name="Ruiz-Trillo I."/>
            <person name="Lander E."/>
            <person name="Nusbaum C."/>
        </authorList>
    </citation>
    <scope>NUCLEOTIDE SEQUENCE [LARGE SCALE GENOMIC DNA]</scope>
    <source>
        <strain evidence="2 3">ATCC 50062</strain>
    </source>
</reference>
<keyword evidence="1" id="KW-1133">Transmembrane helix</keyword>
<dbReference type="PANTHER" id="PTHR48100:SF33">
    <property type="entry name" value="PEPTIDASE S54 RHOMBOID DOMAIN-CONTAINING PROTEIN"/>
    <property type="match status" value="1"/>
</dbReference>
<evidence type="ECO:0008006" key="4">
    <source>
        <dbReference type="Google" id="ProtNLM"/>
    </source>
</evidence>
<accession>A0A0L0DE10</accession>
<evidence type="ECO:0000256" key="1">
    <source>
        <dbReference type="SAM" id="Phobius"/>
    </source>
</evidence>
<keyword evidence="1" id="KW-0812">Transmembrane</keyword>
<dbReference type="OMA" id="LWFRAFF"/>
<feature type="transmembrane region" description="Helical" evidence="1">
    <location>
        <begin position="88"/>
        <end position="112"/>
    </location>
</feature>
<dbReference type="eggNOG" id="ENOG502RZPE">
    <property type="taxonomic scope" value="Eukaryota"/>
</dbReference>
<dbReference type="EMBL" id="GL349435">
    <property type="protein sequence ID" value="KNC50534.1"/>
    <property type="molecule type" value="Genomic_DNA"/>
</dbReference>
<evidence type="ECO:0000313" key="2">
    <source>
        <dbReference type="EMBL" id="KNC50534.1"/>
    </source>
</evidence>
<dbReference type="InterPro" id="IPR050275">
    <property type="entry name" value="PGM_Phosphatase"/>
</dbReference>
<dbReference type="SUPFAM" id="SSF53254">
    <property type="entry name" value="Phosphoglycerate mutase-like"/>
    <property type="match status" value="1"/>
</dbReference>
<keyword evidence="1" id="KW-0472">Membrane</keyword>
<gene>
    <name evidence="2" type="ORF">AMSG_00696</name>
</gene>
<name>A0A0L0DE10_THETB</name>
<dbReference type="OrthoDB" id="496981at2759"/>
<dbReference type="GO" id="GO:0005829">
    <property type="term" value="C:cytosol"/>
    <property type="evidence" value="ECO:0007669"/>
    <property type="project" value="TreeGrafter"/>
</dbReference>
<proteinExistence type="predicted"/>
<evidence type="ECO:0000313" key="3">
    <source>
        <dbReference type="Proteomes" id="UP000054408"/>
    </source>
</evidence>
<dbReference type="PANTHER" id="PTHR48100">
    <property type="entry name" value="BROAD-SPECIFICITY PHOSPHATASE YOR283W-RELATED"/>
    <property type="match status" value="1"/>
</dbReference>
<dbReference type="GO" id="GO:0016791">
    <property type="term" value="F:phosphatase activity"/>
    <property type="evidence" value="ECO:0007669"/>
    <property type="project" value="TreeGrafter"/>
</dbReference>
<dbReference type="Proteomes" id="UP000054408">
    <property type="component" value="Unassembled WGS sequence"/>
</dbReference>